<dbReference type="OrthoDB" id="10533881at2759"/>
<keyword evidence="2" id="KW-1185">Reference proteome</keyword>
<gene>
    <name evidence="1" type="ORF">HU200_027861</name>
</gene>
<evidence type="ECO:0000313" key="1">
    <source>
        <dbReference type="EMBL" id="KAF8713883.1"/>
    </source>
</evidence>
<dbReference type="EMBL" id="JACEFO010001739">
    <property type="protein sequence ID" value="KAF8713883.1"/>
    <property type="molecule type" value="Genomic_DNA"/>
</dbReference>
<name>A0A835BSU5_9POAL</name>
<dbReference type="Proteomes" id="UP000636709">
    <property type="component" value="Unassembled WGS sequence"/>
</dbReference>
<proteinExistence type="predicted"/>
<organism evidence="1 2">
    <name type="scientific">Digitaria exilis</name>
    <dbReference type="NCBI Taxonomy" id="1010633"/>
    <lineage>
        <taxon>Eukaryota</taxon>
        <taxon>Viridiplantae</taxon>
        <taxon>Streptophyta</taxon>
        <taxon>Embryophyta</taxon>
        <taxon>Tracheophyta</taxon>
        <taxon>Spermatophyta</taxon>
        <taxon>Magnoliopsida</taxon>
        <taxon>Liliopsida</taxon>
        <taxon>Poales</taxon>
        <taxon>Poaceae</taxon>
        <taxon>PACMAD clade</taxon>
        <taxon>Panicoideae</taxon>
        <taxon>Panicodae</taxon>
        <taxon>Paniceae</taxon>
        <taxon>Anthephorinae</taxon>
        <taxon>Digitaria</taxon>
    </lineage>
</organism>
<comment type="caution">
    <text evidence="1">The sequence shown here is derived from an EMBL/GenBank/DDBJ whole genome shotgun (WGS) entry which is preliminary data.</text>
</comment>
<dbReference type="AlphaFoldDB" id="A0A835BSU5"/>
<protein>
    <submittedName>
        <fullName evidence="1">Uncharacterized protein</fullName>
    </submittedName>
</protein>
<sequence>MKHSLVCDSPSHGFVFNNTCSEQDPAEAILHVQCLWPGEFADEEIYGSSGQLTQGCRKENLHFWILP</sequence>
<accession>A0A835BSU5</accession>
<reference evidence="1" key="1">
    <citation type="submission" date="2020-07" db="EMBL/GenBank/DDBJ databases">
        <title>Genome sequence and genetic diversity analysis of an under-domesticated orphan crop, white fonio (Digitaria exilis).</title>
        <authorList>
            <person name="Bennetzen J.L."/>
            <person name="Chen S."/>
            <person name="Ma X."/>
            <person name="Wang X."/>
            <person name="Yssel A.E.J."/>
            <person name="Chaluvadi S.R."/>
            <person name="Johnson M."/>
            <person name="Gangashetty P."/>
            <person name="Hamidou F."/>
            <person name="Sanogo M.D."/>
            <person name="Zwaenepoel A."/>
            <person name="Wallace J."/>
            <person name="Van De Peer Y."/>
            <person name="Van Deynze A."/>
        </authorList>
    </citation>
    <scope>NUCLEOTIDE SEQUENCE</scope>
    <source>
        <tissue evidence="1">Leaves</tissue>
    </source>
</reference>
<evidence type="ECO:0000313" key="2">
    <source>
        <dbReference type="Proteomes" id="UP000636709"/>
    </source>
</evidence>